<dbReference type="Proteomes" id="UP000325255">
    <property type="component" value="Unassembled WGS sequence"/>
</dbReference>
<dbReference type="EMBL" id="VWPK01000050">
    <property type="protein sequence ID" value="KAA5609473.1"/>
    <property type="molecule type" value="Genomic_DNA"/>
</dbReference>
<evidence type="ECO:0000313" key="6">
    <source>
        <dbReference type="Proteomes" id="UP000325255"/>
    </source>
</evidence>
<keyword evidence="3" id="KW-0732">Signal</keyword>
<evidence type="ECO:0000256" key="2">
    <source>
        <dbReference type="ARBA" id="ARBA00022448"/>
    </source>
</evidence>
<proteinExistence type="inferred from homology"/>
<gene>
    <name evidence="5" type="ORF">F1189_24075</name>
</gene>
<feature type="domain" description="Solute-binding protein family 3/N-terminal" evidence="4">
    <location>
        <begin position="31"/>
        <end position="259"/>
    </location>
</feature>
<organism evidence="5 6">
    <name type="scientific">Rhodovastum atsumiense</name>
    <dbReference type="NCBI Taxonomy" id="504468"/>
    <lineage>
        <taxon>Bacteria</taxon>
        <taxon>Pseudomonadati</taxon>
        <taxon>Pseudomonadota</taxon>
        <taxon>Alphaproteobacteria</taxon>
        <taxon>Acetobacterales</taxon>
        <taxon>Acetobacteraceae</taxon>
        <taxon>Rhodovastum</taxon>
    </lineage>
</organism>
<evidence type="ECO:0000259" key="4">
    <source>
        <dbReference type="SMART" id="SM00062"/>
    </source>
</evidence>
<evidence type="ECO:0000256" key="1">
    <source>
        <dbReference type="ARBA" id="ARBA00010333"/>
    </source>
</evidence>
<keyword evidence="6" id="KW-1185">Reference proteome</keyword>
<dbReference type="InterPro" id="IPR051455">
    <property type="entry name" value="Bact_solute-bind_prot3"/>
</dbReference>
<comment type="caution">
    <text evidence="5">The sequence shown here is derived from an EMBL/GenBank/DDBJ whole genome shotgun (WGS) entry which is preliminary data.</text>
</comment>
<evidence type="ECO:0000313" key="5">
    <source>
        <dbReference type="EMBL" id="KAA5609473.1"/>
    </source>
</evidence>
<keyword evidence="2" id="KW-0813">Transport</keyword>
<reference evidence="5 6" key="1">
    <citation type="submission" date="2019-09" db="EMBL/GenBank/DDBJ databases">
        <title>Genome sequence of Rhodovastum atsumiense, a diverse member of the Acetobacteraceae family of non-sulfur purple photosynthetic bacteria.</title>
        <authorList>
            <person name="Meyer T."/>
            <person name="Kyndt J."/>
        </authorList>
    </citation>
    <scope>NUCLEOTIDE SEQUENCE [LARGE SCALE GENOMIC DNA]</scope>
    <source>
        <strain evidence="5 6">DSM 21279</strain>
    </source>
</reference>
<evidence type="ECO:0000256" key="3">
    <source>
        <dbReference type="ARBA" id="ARBA00022729"/>
    </source>
</evidence>
<name>A0A5M6IMF6_9PROT</name>
<dbReference type="Gene3D" id="3.40.190.10">
    <property type="entry name" value="Periplasmic binding protein-like II"/>
    <property type="match status" value="2"/>
</dbReference>
<dbReference type="AlphaFoldDB" id="A0A5M6IMF6"/>
<comment type="similarity">
    <text evidence="1">Belongs to the bacterial solute-binding protein 3 family.</text>
</comment>
<dbReference type="SUPFAM" id="SSF53850">
    <property type="entry name" value="Periplasmic binding protein-like II"/>
    <property type="match status" value="1"/>
</dbReference>
<dbReference type="PANTHER" id="PTHR30085:SF7">
    <property type="entry name" value="AMINO-ACID ABC TRANSPORTER-BINDING PROTEIN YHDW-RELATED"/>
    <property type="match status" value="1"/>
</dbReference>
<dbReference type="InterPro" id="IPR001638">
    <property type="entry name" value="Solute-binding_3/MltF_N"/>
</dbReference>
<protein>
    <submittedName>
        <fullName evidence="5">Amino acid ABC transporter substrate-binding protein</fullName>
    </submittedName>
</protein>
<dbReference type="SMART" id="SM00062">
    <property type="entry name" value="PBPb"/>
    <property type="match status" value="1"/>
</dbReference>
<dbReference type="CDD" id="cd13692">
    <property type="entry name" value="PBP2_BztA"/>
    <property type="match status" value="1"/>
</dbReference>
<dbReference type="Pfam" id="PF00497">
    <property type="entry name" value="SBP_bac_3"/>
    <property type="match status" value="1"/>
</dbReference>
<dbReference type="GO" id="GO:0006865">
    <property type="term" value="P:amino acid transport"/>
    <property type="evidence" value="ECO:0007669"/>
    <property type="project" value="TreeGrafter"/>
</dbReference>
<sequence>MLTLLASLAVSPAHAEGSGSPTLDAVRARGELLCGVSGTTPGFSFPDSRGVIRGGDADICRAVAAAALGDANRVRFVLLTSVNRFVALQSGEVDLLARTVSWTLGREASLGLLFGNVNFYDGTGFMVKAAAGVTSVKELNGATICVLPGTSTELVLADWFRLQKMSFTPVLIDSTNELRAAFMAGRCDAYATDTSSLAGFRHSLGDKRGNVTLLPETISKEPLAPAVRKGDDKWFDLLRWTQFAMLAAEEFGITSANVDGFQASTNPDIRRLLGLDGELGRALGVDRRWAYAVIRQVGNAAEVWDRNFAPLGLARGRNALSDQGGLGYAPPLR</sequence>
<accession>A0A5M6IMF6</accession>
<dbReference type="OrthoDB" id="9777941at2"/>
<dbReference type="PANTHER" id="PTHR30085">
    <property type="entry name" value="AMINO ACID ABC TRANSPORTER PERMEASE"/>
    <property type="match status" value="1"/>
</dbReference>